<evidence type="ECO:0000256" key="2">
    <source>
        <dbReference type="SAM" id="MobiDB-lite"/>
    </source>
</evidence>
<dbReference type="PANTHER" id="PTHR15715">
    <property type="entry name" value="CENTROSOMAL PROTEIN OF 170 KDA"/>
    <property type="match status" value="1"/>
</dbReference>
<gene>
    <name evidence="4" type="ORF">OE88DRAFT_1636459</name>
</gene>
<dbReference type="AlphaFoldDB" id="A0A5C3MQI3"/>
<dbReference type="Pfam" id="PF00498">
    <property type="entry name" value="FHA"/>
    <property type="match status" value="1"/>
</dbReference>
<dbReference type="Proteomes" id="UP000305948">
    <property type="component" value="Unassembled WGS sequence"/>
</dbReference>
<keyword evidence="1" id="KW-0175">Coiled coil</keyword>
<keyword evidence="5" id="KW-1185">Reference proteome</keyword>
<feature type="region of interest" description="Disordered" evidence="2">
    <location>
        <begin position="245"/>
        <end position="280"/>
    </location>
</feature>
<reference evidence="4 5" key="1">
    <citation type="journal article" date="2019" name="Nat. Ecol. Evol.">
        <title>Megaphylogeny resolves global patterns of mushroom evolution.</title>
        <authorList>
            <person name="Varga T."/>
            <person name="Krizsan K."/>
            <person name="Foldi C."/>
            <person name="Dima B."/>
            <person name="Sanchez-Garcia M."/>
            <person name="Sanchez-Ramirez S."/>
            <person name="Szollosi G.J."/>
            <person name="Szarkandi J.G."/>
            <person name="Papp V."/>
            <person name="Albert L."/>
            <person name="Andreopoulos W."/>
            <person name="Angelini C."/>
            <person name="Antonin V."/>
            <person name="Barry K.W."/>
            <person name="Bougher N.L."/>
            <person name="Buchanan P."/>
            <person name="Buyck B."/>
            <person name="Bense V."/>
            <person name="Catcheside P."/>
            <person name="Chovatia M."/>
            <person name="Cooper J."/>
            <person name="Damon W."/>
            <person name="Desjardin D."/>
            <person name="Finy P."/>
            <person name="Geml J."/>
            <person name="Haridas S."/>
            <person name="Hughes K."/>
            <person name="Justo A."/>
            <person name="Karasinski D."/>
            <person name="Kautmanova I."/>
            <person name="Kiss B."/>
            <person name="Kocsube S."/>
            <person name="Kotiranta H."/>
            <person name="LaButti K.M."/>
            <person name="Lechner B.E."/>
            <person name="Liimatainen K."/>
            <person name="Lipzen A."/>
            <person name="Lukacs Z."/>
            <person name="Mihaltcheva S."/>
            <person name="Morgado L.N."/>
            <person name="Niskanen T."/>
            <person name="Noordeloos M.E."/>
            <person name="Ohm R.A."/>
            <person name="Ortiz-Santana B."/>
            <person name="Ovrebo C."/>
            <person name="Racz N."/>
            <person name="Riley R."/>
            <person name="Savchenko A."/>
            <person name="Shiryaev A."/>
            <person name="Soop K."/>
            <person name="Spirin V."/>
            <person name="Szebenyi C."/>
            <person name="Tomsovsky M."/>
            <person name="Tulloss R.E."/>
            <person name="Uehling J."/>
            <person name="Grigoriev I.V."/>
            <person name="Vagvolgyi C."/>
            <person name="Papp T."/>
            <person name="Martin F.M."/>
            <person name="Miettinen O."/>
            <person name="Hibbett D.S."/>
            <person name="Nagy L.G."/>
        </authorList>
    </citation>
    <scope>NUCLEOTIDE SEQUENCE [LARGE SCALE GENOMIC DNA]</scope>
    <source>
        <strain evidence="4 5">OMC1185</strain>
    </source>
</reference>
<dbReference type="OrthoDB" id="687730at2759"/>
<feature type="compositionally biased region" description="Basic residues" evidence="2">
    <location>
        <begin position="595"/>
        <end position="617"/>
    </location>
</feature>
<feature type="coiled-coil region" evidence="1">
    <location>
        <begin position="282"/>
        <end position="326"/>
    </location>
</feature>
<evidence type="ECO:0000313" key="5">
    <source>
        <dbReference type="Proteomes" id="UP000305948"/>
    </source>
</evidence>
<dbReference type="SMART" id="SM00240">
    <property type="entry name" value="FHA"/>
    <property type="match status" value="1"/>
</dbReference>
<evidence type="ECO:0000259" key="3">
    <source>
        <dbReference type="PROSITE" id="PS50006"/>
    </source>
</evidence>
<dbReference type="InterPro" id="IPR051176">
    <property type="entry name" value="Cent_Immune-Sig_Mod"/>
</dbReference>
<feature type="compositionally biased region" description="Acidic residues" evidence="2">
    <location>
        <begin position="360"/>
        <end position="376"/>
    </location>
</feature>
<feature type="compositionally biased region" description="Polar residues" evidence="2">
    <location>
        <begin position="268"/>
        <end position="279"/>
    </location>
</feature>
<dbReference type="Gene3D" id="2.60.200.20">
    <property type="match status" value="1"/>
</dbReference>
<dbReference type="PROSITE" id="PS50006">
    <property type="entry name" value="FHA_DOMAIN"/>
    <property type="match status" value="1"/>
</dbReference>
<dbReference type="InterPro" id="IPR008984">
    <property type="entry name" value="SMAD_FHA_dom_sf"/>
</dbReference>
<protein>
    <recommendedName>
        <fullName evidence="3">FHA domain-containing protein</fullName>
    </recommendedName>
</protein>
<dbReference type="PANTHER" id="PTHR15715:SF37">
    <property type="entry name" value="LD47843P"/>
    <property type="match status" value="1"/>
</dbReference>
<feature type="region of interest" description="Disordered" evidence="2">
    <location>
        <begin position="357"/>
        <end position="421"/>
    </location>
</feature>
<feature type="coiled-coil region" evidence="1">
    <location>
        <begin position="516"/>
        <end position="543"/>
    </location>
</feature>
<organism evidence="4 5">
    <name type="scientific">Heliocybe sulcata</name>
    <dbReference type="NCBI Taxonomy" id="5364"/>
    <lineage>
        <taxon>Eukaryota</taxon>
        <taxon>Fungi</taxon>
        <taxon>Dikarya</taxon>
        <taxon>Basidiomycota</taxon>
        <taxon>Agaricomycotina</taxon>
        <taxon>Agaricomycetes</taxon>
        <taxon>Gloeophyllales</taxon>
        <taxon>Gloeophyllaceae</taxon>
        <taxon>Heliocybe</taxon>
    </lineage>
</organism>
<name>A0A5C3MQI3_9AGAM</name>
<feature type="region of interest" description="Disordered" evidence="2">
    <location>
        <begin position="330"/>
        <end position="349"/>
    </location>
</feature>
<dbReference type="SUPFAM" id="SSF49879">
    <property type="entry name" value="SMAD/FHA domain"/>
    <property type="match status" value="1"/>
</dbReference>
<feature type="region of interest" description="Disordered" evidence="2">
    <location>
        <begin position="148"/>
        <end position="171"/>
    </location>
</feature>
<feature type="domain" description="FHA" evidence="3">
    <location>
        <begin position="37"/>
        <end position="93"/>
    </location>
</feature>
<dbReference type="InterPro" id="IPR000253">
    <property type="entry name" value="FHA_dom"/>
</dbReference>
<feature type="region of interest" description="Disordered" evidence="2">
    <location>
        <begin position="573"/>
        <end position="696"/>
    </location>
</feature>
<dbReference type="STRING" id="5364.A0A5C3MQI3"/>
<sequence length="727" mass="79832">MPAPAPPFSPQWPALYLYPLNESFAPKHISLANAQRVKIGRQTNAKTVPAERNGYFDSKVLSRQHAEVWEEGGKIFIKDVKSSNGTFINSERLSGEGLESEPFELKTDDIVEFGIDIVGEDNKTIIHHKVAARVWCVTSEADLQAAQRAEQGGPGFVSTASAPSGSGSGGPFNFGAGAQAAQRRPTMQQGISGMGGLGGSMRPPGKSGLTFDHILSRLQSELQKSRDTGSELHSLSDAMNNVQDTLGGAAAPVPPHPQSLPPVRAASEPSSMNEQQAPVQSLRELQAQLQETQSSIAGHVDKMRTLESMLAEHEAIKHEISALRELLEDRKHEQQDHRDDDDAASIRSVDTIRGARELERVEEEDEDQLQQEEDDEERRRRREELGRPRTPEPTGVHYDEEDVHQDRRALSPSRRNQVTIPDHLTERLTTLSNQLESALELSRSLQAQHVAAQTTISVLESKVSALEVTIQSTQDAVRAQRQAEVAREDPSRERESLTAFLNEWKKSVEGQWSGVQEEWHQERERLRKAREEFESRAKVVEEKVGSAVSRVDGGLAKMQFQVAQGLGTNGEARVSGGGLVTPPSPRSLSSDSIRSRQRRKRAGSSRGRSRSRSHSRTRNGTTGSTSSDSVAEGESDIPRAMSSPKSRPRSPWISDDSSDSEPADKGKGQYPPTPESSTLLQRPAPEKHAPPQSKWQSDVHFTQLSTAAGVLILSVAAAAVIWRVKPE</sequence>
<evidence type="ECO:0000313" key="4">
    <source>
        <dbReference type="EMBL" id="TFK47669.1"/>
    </source>
</evidence>
<proteinExistence type="predicted"/>
<feature type="compositionally biased region" description="Low complexity" evidence="2">
    <location>
        <begin position="618"/>
        <end position="627"/>
    </location>
</feature>
<accession>A0A5C3MQI3</accession>
<dbReference type="GO" id="GO:0005737">
    <property type="term" value="C:cytoplasm"/>
    <property type="evidence" value="ECO:0007669"/>
    <property type="project" value="TreeGrafter"/>
</dbReference>
<feature type="compositionally biased region" description="Basic and acidic residues" evidence="2">
    <location>
        <begin position="330"/>
        <end position="340"/>
    </location>
</feature>
<evidence type="ECO:0000256" key="1">
    <source>
        <dbReference type="SAM" id="Coils"/>
    </source>
</evidence>
<dbReference type="EMBL" id="ML213523">
    <property type="protein sequence ID" value="TFK47669.1"/>
    <property type="molecule type" value="Genomic_DNA"/>
</dbReference>